<dbReference type="OrthoDB" id="6659460at2"/>
<evidence type="ECO:0000259" key="1">
    <source>
        <dbReference type="Pfam" id="PF18624"/>
    </source>
</evidence>
<name>A0A1M7YZK9_9VIBR</name>
<feature type="domain" description="CDI immunity protein" evidence="1">
    <location>
        <begin position="31"/>
        <end position="119"/>
    </location>
</feature>
<dbReference type="Pfam" id="PF18624">
    <property type="entry name" value="CdiI_4"/>
    <property type="match status" value="1"/>
</dbReference>
<dbReference type="InterPro" id="IPR041256">
    <property type="entry name" value="CdiI_4"/>
</dbReference>
<evidence type="ECO:0000313" key="2">
    <source>
        <dbReference type="EMBL" id="SHO58060.1"/>
    </source>
</evidence>
<proteinExistence type="predicted"/>
<evidence type="ECO:0000313" key="3">
    <source>
        <dbReference type="Proteomes" id="UP000184600"/>
    </source>
</evidence>
<dbReference type="CDD" id="cd20688">
    <property type="entry name" value="CdiI_Ecoli_Nm-like"/>
    <property type="match status" value="1"/>
</dbReference>
<protein>
    <recommendedName>
        <fullName evidence="1">CDI immunity protein domain-containing protein</fullName>
    </recommendedName>
</protein>
<gene>
    <name evidence="2" type="ORF">VQ7734_03830</name>
</gene>
<dbReference type="Proteomes" id="UP000184600">
    <property type="component" value="Unassembled WGS sequence"/>
</dbReference>
<organism evidence="2 3">
    <name type="scientific">Vibrio quintilis</name>
    <dbReference type="NCBI Taxonomy" id="1117707"/>
    <lineage>
        <taxon>Bacteria</taxon>
        <taxon>Pseudomonadati</taxon>
        <taxon>Pseudomonadota</taxon>
        <taxon>Gammaproteobacteria</taxon>
        <taxon>Vibrionales</taxon>
        <taxon>Vibrionaceae</taxon>
        <taxon>Vibrio</taxon>
    </lineage>
</organism>
<dbReference type="AlphaFoldDB" id="A0A1M7YZK9"/>
<dbReference type="STRING" id="1117707.VQ7734_03830"/>
<accession>A0A1M7YZK9</accession>
<dbReference type="EMBL" id="FRFG01000054">
    <property type="protein sequence ID" value="SHO58060.1"/>
    <property type="molecule type" value="Genomic_DNA"/>
</dbReference>
<sequence>MFNRQNLNDLVNDILYQIVDCENDPLWIAKEFFNSINGPFFVRAIRYLVNGISYGDEYFSCDFPDELDEDEEYFDGVKFRYHDDELVMSVNDFKEYLVIACKRFKELHPDQSCEIDKVLSDL</sequence>
<reference evidence="3" key="1">
    <citation type="submission" date="2016-12" db="EMBL/GenBank/DDBJ databases">
        <authorList>
            <person name="Rodrigo-Torres L."/>
            <person name="Arahal R.D."/>
            <person name="Lucena T."/>
        </authorList>
    </citation>
    <scope>NUCLEOTIDE SEQUENCE [LARGE SCALE GENOMIC DNA]</scope>
</reference>
<keyword evidence="3" id="KW-1185">Reference proteome</keyword>